<gene>
    <name evidence="1" type="ORF">CYMTET_16990</name>
</gene>
<sequence>MQTRQAIQQTQIDAPAAAAMAASMVPPAGVPLSPELLKLIENPVSLTGPRREPEILHAFVFSHARLVDFASPPGFVP</sequence>
<dbReference type="AlphaFoldDB" id="A0AAE0GCC4"/>
<dbReference type="EMBL" id="LGRX02007511">
    <property type="protein sequence ID" value="KAK3274851.1"/>
    <property type="molecule type" value="Genomic_DNA"/>
</dbReference>
<dbReference type="Proteomes" id="UP001190700">
    <property type="component" value="Unassembled WGS sequence"/>
</dbReference>
<proteinExistence type="predicted"/>
<organism evidence="1 2">
    <name type="scientific">Cymbomonas tetramitiformis</name>
    <dbReference type="NCBI Taxonomy" id="36881"/>
    <lineage>
        <taxon>Eukaryota</taxon>
        <taxon>Viridiplantae</taxon>
        <taxon>Chlorophyta</taxon>
        <taxon>Pyramimonadophyceae</taxon>
        <taxon>Pyramimonadales</taxon>
        <taxon>Pyramimonadaceae</taxon>
        <taxon>Cymbomonas</taxon>
    </lineage>
</organism>
<evidence type="ECO:0000313" key="2">
    <source>
        <dbReference type="Proteomes" id="UP001190700"/>
    </source>
</evidence>
<evidence type="ECO:0000313" key="1">
    <source>
        <dbReference type="EMBL" id="KAK3274851.1"/>
    </source>
</evidence>
<protein>
    <submittedName>
        <fullName evidence="1">Uncharacterized protein</fullName>
    </submittedName>
</protein>
<comment type="caution">
    <text evidence="1">The sequence shown here is derived from an EMBL/GenBank/DDBJ whole genome shotgun (WGS) entry which is preliminary data.</text>
</comment>
<name>A0AAE0GCC4_9CHLO</name>
<accession>A0AAE0GCC4</accession>
<reference evidence="1 2" key="1">
    <citation type="journal article" date="2015" name="Genome Biol. Evol.">
        <title>Comparative Genomics of a Bacterivorous Green Alga Reveals Evolutionary Causalities and Consequences of Phago-Mixotrophic Mode of Nutrition.</title>
        <authorList>
            <person name="Burns J.A."/>
            <person name="Paasch A."/>
            <person name="Narechania A."/>
            <person name="Kim E."/>
        </authorList>
    </citation>
    <scope>NUCLEOTIDE SEQUENCE [LARGE SCALE GENOMIC DNA]</scope>
    <source>
        <strain evidence="1 2">PLY_AMNH</strain>
    </source>
</reference>
<keyword evidence="2" id="KW-1185">Reference proteome</keyword>